<evidence type="ECO:0000313" key="2">
    <source>
        <dbReference type="EMBL" id="GGK76437.1"/>
    </source>
</evidence>
<keyword evidence="3" id="KW-1185">Reference proteome</keyword>
<sequence length="61" mass="6065">MVATEVSRAASTAASWRATHSLRSGMKLSGAPDRRSGAEGRTGSGDRAMAGATAAGASLFP</sequence>
<proteinExistence type="predicted"/>
<feature type="compositionally biased region" description="Low complexity" evidence="1">
    <location>
        <begin position="7"/>
        <end position="21"/>
    </location>
</feature>
<evidence type="ECO:0000256" key="1">
    <source>
        <dbReference type="SAM" id="MobiDB-lite"/>
    </source>
</evidence>
<dbReference type="EMBL" id="BMLB01000005">
    <property type="protein sequence ID" value="GGK76437.1"/>
    <property type="molecule type" value="Genomic_DNA"/>
</dbReference>
<comment type="caution">
    <text evidence="2">The sequence shown here is derived from an EMBL/GenBank/DDBJ whole genome shotgun (WGS) entry which is preliminary data.</text>
</comment>
<feature type="region of interest" description="Disordered" evidence="1">
    <location>
        <begin position="1"/>
        <end position="61"/>
    </location>
</feature>
<gene>
    <name evidence="2" type="ORF">GCM10011509_26330</name>
</gene>
<organism evidence="2 3">
    <name type="scientific">Ornithinimicrobium pekingense</name>
    <dbReference type="NCBI Taxonomy" id="384677"/>
    <lineage>
        <taxon>Bacteria</taxon>
        <taxon>Bacillati</taxon>
        <taxon>Actinomycetota</taxon>
        <taxon>Actinomycetes</taxon>
        <taxon>Micrococcales</taxon>
        <taxon>Ornithinimicrobiaceae</taxon>
        <taxon>Ornithinimicrobium</taxon>
    </lineage>
</organism>
<reference evidence="3" key="1">
    <citation type="journal article" date="2019" name="Int. J. Syst. Evol. Microbiol.">
        <title>The Global Catalogue of Microorganisms (GCM) 10K type strain sequencing project: providing services to taxonomists for standard genome sequencing and annotation.</title>
        <authorList>
            <consortium name="The Broad Institute Genomics Platform"/>
            <consortium name="The Broad Institute Genome Sequencing Center for Infectious Disease"/>
            <person name="Wu L."/>
            <person name="Ma J."/>
        </authorList>
    </citation>
    <scope>NUCLEOTIDE SEQUENCE [LARGE SCALE GENOMIC DNA]</scope>
    <source>
        <strain evidence="3">CGMCC 1.5362</strain>
    </source>
</reference>
<name>A0ABQ2FDB7_9MICO</name>
<evidence type="ECO:0000313" key="3">
    <source>
        <dbReference type="Proteomes" id="UP000662111"/>
    </source>
</evidence>
<protein>
    <submittedName>
        <fullName evidence="2">Uncharacterized protein</fullName>
    </submittedName>
</protein>
<accession>A0ABQ2FDB7</accession>
<feature type="compositionally biased region" description="Low complexity" evidence="1">
    <location>
        <begin position="48"/>
        <end position="61"/>
    </location>
</feature>
<dbReference type="Proteomes" id="UP000662111">
    <property type="component" value="Unassembled WGS sequence"/>
</dbReference>